<reference evidence="3 4" key="1">
    <citation type="journal article" date="2016" name="Sci. Rep.">
        <title>Metabolic traits of an uncultured archaeal lineage -MSBL1- from brine pools of the Red Sea.</title>
        <authorList>
            <person name="Mwirichia R."/>
            <person name="Alam I."/>
            <person name="Rashid M."/>
            <person name="Vinu M."/>
            <person name="Ba-Alawi W."/>
            <person name="Anthony Kamau A."/>
            <person name="Kamanda Ngugi D."/>
            <person name="Goker M."/>
            <person name="Klenk H.P."/>
            <person name="Bajic V."/>
            <person name="Stingl U."/>
        </authorList>
    </citation>
    <scope>NUCLEOTIDE SEQUENCE [LARGE SCALE GENOMIC DNA]</scope>
    <source>
        <strain evidence="3">SCGC-AAA382A20</strain>
    </source>
</reference>
<name>A0A133VLX0_9EURY</name>
<dbReference type="Pfam" id="PF01451">
    <property type="entry name" value="LMWPc"/>
    <property type="match status" value="1"/>
</dbReference>
<dbReference type="AlphaFoldDB" id="A0A133VLX0"/>
<protein>
    <recommendedName>
        <fullName evidence="2">Phosphotyrosine protein phosphatase I domain-containing protein</fullName>
    </recommendedName>
</protein>
<gene>
    <name evidence="3" type="ORF">AKJ51_01305</name>
</gene>
<organism evidence="3 4">
    <name type="scientific">candidate division MSBL1 archaeon SCGC-AAA382A20</name>
    <dbReference type="NCBI Taxonomy" id="1698280"/>
    <lineage>
        <taxon>Archaea</taxon>
        <taxon>Methanobacteriati</taxon>
        <taxon>Methanobacteriota</taxon>
        <taxon>candidate division MSBL1</taxon>
    </lineage>
</organism>
<dbReference type="EMBL" id="LHYE01000008">
    <property type="protein sequence ID" value="KXB07442.1"/>
    <property type="molecule type" value="Genomic_DNA"/>
</dbReference>
<dbReference type="InterPro" id="IPR036196">
    <property type="entry name" value="Ptyr_pPase_sf"/>
</dbReference>
<dbReference type="Gene3D" id="3.40.50.2300">
    <property type="match status" value="1"/>
</dbReference>
<evidence type="ECO:0000259" key="2">
    <source>
        <dbReference type="SMART" id="SM00226"/>
    </source>
</evidence>
<dbReference type="GO" id="GO:0046685">
    <property type="term" value="P:response to arsenic-containing substance"/>
    <property type="evidence" value="ECO:0007669"/>
    <property type="project" value="UniProtKB-KW"/>
</dbReference>
<sequence>MSKLIKLLFHCVENACRSQMAEGFAKYYGGEKIEAFSGGSKPAERVDPKAVEVMKEKDIDIRNQQPKLVTAEEIEKADYVITMGCGVEVCPVCSDTFVPKGTDSPMHVDEKTIEWDLDDPSGKPIEKFREVQDKIEKKVRNLLENLQNNS</sequence>
<dbReference type="SMART" id="SM00226">
    <property type="entry name" value="LMWPc"/>
    <property type="match status" value="1"/>
</dbReference>
<dbReference type="CDD" id="cd16345">
    <property type="entry name" value="LMWP_ArsC"/>
    <property type="match status" value="1"/>
</dbReference>
<dbReference type="PANTHER" id="PTHR43428">
    <property type="entry name" value="ARSENATE REDUCTASE"/>
    <property type="match status" value="1"/>
</dbReference>
<comment type="caution">
    <text evidence="3">The sequence shown here is derived from an EMBL/GenBank/DDBJ whole genome shotgun (WGS) entry which is preliminary data.</text>
</comment>
<evidence type="ECO:0000256" key="1">
    <source>
        <dbReference type="ARBA" id="ARBA00022849"/>
    </source>
</evidence>
<dbReference type="Proteomes" id="UP000070263">
    <property type="component" value="Unassembled WGS sequence"/>
</dbReference>
<keyword evidence="1" id="KW-0059">Arsenical resistance</keyword>
<keyword evidence="4" id="KW-1185">Reference proteome</keyword>
<accession>A0A133VLX0</accession>
<evidence type="ECO:0000313" key="3">
    <source>
        <dbReference type="EMBL" id="KXB07442.1"/>
    </source>
</evidence>
<evidence type="ECO:0000313" key="4">
    <source>
        <dbReference type="Proteomes" id="UP000070263"/>
    </source>
</evidence>
<proteinExistence type="predicted"/>
<feature type="domain" description="Phosphotyrosine protein phosphatase I" evidence="2">
    <location>
        <begin position="5"/>
        <end position="145"/>
    </location>
</feature>
<dbReference type="InterPro" id="IPR023485">
    <property type="entry name" value="Ptyr_pPase"/>
</dbReference>
<dbReference type="SUPFAM" id="SSF52788">
    <property type="entry name" value="Phosphotyrosine protein phosphatases I"/>
    <property type="match status" value="1"/>
</dbReference>
<dbReference type="PANTHER" id="PTHR43428:SF1">
    <property type="entry name" value="ARSENATE REDUCTASE"/>
    <property type="match status" value="1"/>
</dbReference>
<dbReference type="PATRIC" id="fig|1698280.3.peg.1182"/>